<evidence type="ECO:0000313" key="1">
    <source>
        <dbReference type="EMBL" id="OGI61167.1"/>
    </source>
</evidence>
<evidence type="ECO:0000313" key="2">
    <source>
        <dbReference type="Proteomes" id="UP000182253"/>
    </source>
</evidence>
<dbReference type="Gene3D" id="3.90.20.10">
    <property type="match status" value="1"/>
</dbReference>
<comment type="caution">
    <text evidence="1">The sequence shown here is derived from an EMBL/GenBank/DDBJ whole genome shotgun (WGS) entry which is preliminary data.</text>
</comment>
<gene>
    <name evidence="1" type="ORF">A2645_02170</name>
</gene>
<name>A0A1F6UUU8_9BACT</name>
<sequence>MAKQKSKKATLEDINYSIENLAVAVKVGFDEVDKRFNEVDKRFDEVDKRFEKTDQQLFEIDSKAESIDHRLKEVEKALAPLVFSYGIFQKEIKNLNFRIEKLERKASFAK</sequence>
<dbReference type="Proteomes" id="UP000182253">
    <property type="component" value="Unassembled WGS sequence"/>
</dbReference>
<dbReference type="EMBL" id="MFTL01000027">
    <property type="protein sequence ID" value="OGI61167.1"/>
    <property type="molecule type" value="Genomic_DNA"/>
</dbReference>
<organism evidence="1 2">
    <name type="scientific">Candidatus Nomurabacteria bacterium RIFCSPHIGHO2_01_FULL_39_9</name>
    <dbReference type="NCBI Taxonomy" id="1801735"/>
    <lineage>
        <taxon>Bacteria</taxon>
        <taxon>Candidatus Nomuraibacteriota</taxon>
    </lineage>
</organism>
<dbReference type="STRING" id="1801735.A2645_02170"/>
<accession>A0A1F6UUU8</accession>
<evidence type="ECO:0008006" key="3">
    <source>
        <dbReference type="Google" id="ProtNLM"/>
    </source>
</evidence>
<dbReference type="AlphaFoldDB" id="A0A1F6UUU8"/>
<proteinExistence type="predicted"/>
<protein>
    <recommendedName>
        <fullName evidence="3">t-SNARE coiled-coil homology domain-containing protein</fullName>
    </recommendedName>
</protein>
<reference evidence="1 2" key="1">
    <citation type="journal article" date="2016" name="Nat. Commun.">
        <title>Thousands of microbial genomes shed light on interconnected biogeochemical processes in an aquifer system.</title>
        <authorList>
            <person name="Anantharaman K."/>
            <person name="Brown C.T."/>
            <person name="Hug L.A."/>
            <person name="Sharon I."/>
            <person name="Castelle C.J."/>
            <person name="Probst A.J."/>
            <person name="Thomas B.C."/>
            <person name="Singh A."/>
            <person name="Wilkins M.J."/>
            <person name="Karaoz U."/>
            <person name="Brodie E.L."/>
            <person name="Williams K.H."/>
            <person name="Hubbard S.S."/>
            <person name="Banfield J.F."/>
        </authorList>
    </citation>
    <scope>NUCLEOTIDE SEQUENCE [LARGE SCALE GENOMIC DNA]</scope>
</reference>
<dbReference type="SUPFAM" id="SSF57997">
    <property type="entry name" value="Tropomyosin"/>
    <property type="match status" value="1"/>
</dbReference>